<dbReference type="Proteomes" id="UP000694866">
    <property type="component" value="Unplaced"/>
</dbReference>
<dbReference type="InterPro" id="IPR009003">
    <property type="entry name" value="Peptidase_S1_PA"/>
</dbReference>
<dbReference type="GO" id="GO:0004252">
    <property type="term" value="F:serine-type endopeptidase activity"/>
    <property type="evidence" value="ECO:0007669"/>
    <property type="project" value="InterPro"/>
</dbReference>
<organism evidence="2 3">
    <name type="scientific">Fopius arisanus</name>
    <dbReference type="NCBI Taxonomy" id="64838"/>
    <lineage>
        <taxon>Eukaryota</taxon>
        <taxon>Metazoa</taxon>
        <taxon>Ecdysozoa</taxon>
        <taxon>Arthropoda</taxon>
        <taxon>Hexapoda</taxon>
        <taxon>Insecta</taxon>
        <taxon>Pterygota</taxon>
        <taxon>Neoptera</taxon>
        <taxon>Endopterygota</taxon>
        <taxon>Hymenoptera</taxon>
        <taxon>Apocrita</taxon>
        <taxon>Ichneumonoidea</taxon>
        <taxon>Braconidae</taxon>
        <taxon>Opiinae</taxon>
        <taxon>Fopius</taxon>
    </lineage>
</organism>
<dbReference type="GeneID" id="105264054"/>
<dbReference type="GO" id="GO:0006508">
    <property type="term" value="P:proteolysis"/>
    <property type="evidence" value="ECO:0007669"/>
    <property type="project" value="UniProtKB-KW"/>
</dbReference>
<dbReference type="InterPro" id="IPR043504">
    <property type="entry name" value="Peptidase_S1_PA_chymotrypsin"/>
</dbReference>
<dbReference type="SUPFAM" id="SSF50494">
    <property type="entry name" value="Trypsin-like serine proteases"/>
    <property type="match status" value="1"/>
</dbReference>
<protein>
    <submittedName>
        <fullName evidence="3">Serine protease 42</fullName>
    </submittedName>
</protein>
<dbReference type="PROSITE" id="PS50240">
    <property type="entry name" value="TRYPSIN_DOM"/>
    <property type="match status" value="1"/>
</dbReference>
<dbReference type="KEGG" id="fas:105264054"/>
<evidence type="ECO:0000313" key="3">
    <source>
        <dbReference type="RefSeq" id="XP_011298931.1"/>
    </source>
</evidence>
<dbReference type="OrthoDB" id="6656697at2759"/>
<accession>A0A9R1TUY1</accession>
<name>A0A9R1TUY1_9HYME</name>
<dbReference type="RefSeq" id="XP_011298931.1">
    <property type="nucleotide sequence ID" value="XM_011300629.1"/>
</dbReference>
<dbReference type="AlphaFoldDB" id="A0A9R1TUY1"/>
<dbReference type="Gene3D" id="2.40.10.10">
    <property type="entry name" value="Trypsin-like serine proteases"/>
    <property type="match status" value="2"/>
</dbReference>
<reference evidence="3" key="1">
    <citation type="submission" date="2025-08" db="UniProtKB">
        <authorList>
            <consortium name="RefSeq"/>
        </authorList>
    </citation>
    <scope>IDENTIFICATION</scope>
    <source>
        <strain evidence="3">USDA-PBARC FA_bdor</strain>
        <tissue evidence="3">Whole organism</tissue>
    </source>
</reference>
<keyword evidence="2" id="KW-1185">Reference proteome</keyword>
<keyword evidence="3" id="KW-0645">Protease</keyword>
<feature type="domain" description="Peptidase S1" evidence="1">
    <location>
        <begin position="30"/>
        <end position="225"/>
    </location>
</feature>
<dbReference type="InterPro" id="IPR001254">
    <property type="entry name" value="Trypsin_dom"/>
</dbReference>
<dbReference type="CDD" id="cd00190">
    <property type="entry name" value="Tryp_SPc"/>
    <property type="match status" value="1"/>
</dbReference>
<evidence type="ECO:0000313" key="2">
    <source>
        <dbReference type="Proteomes" id="UP000694866"/>
    </source>
</evidence>
<sequence>MDFQGSNCSAGQVWCCGNSPITSSCGTRKVTNASPQPTGTARYGAYPWQVALLTLDNMYIGSGVLIDANYVLTVAHKIQPYRSGNFKLRFGDWDGRSTVEPNPYVELRSQGVAIHPNFNSQNLQNDVALIRLNGTAPITTAPNINTACLPSGMPTTGTRCWVSGWGKNAFGSDGNYQPLLKEVDVPIVDQGSCETRLRGTRLGSFFALDRASFICAGGEQGKDACTIIWYINSRIVERAAI</sequence>
<dbReference type="PANTHER" id="PTHR24258">
    <property type="entry name" value="SERINE PROTEASE-RELATED"/>
    <property type="match status" value="1"/>
</dbReference>
<dbReference type="Pfam" id="PF00089">
    <property type="entry name" value="Trypsin"/>
    <property type="match status" value="1"/>
</dbReference>
<proteinExistence type="predicted"/>
<dbReference type="SMART" id="SM00020">
    <property type="entry name" value="Tryp_SPc"/>
    <property type="match status" value="1"/>
</dbReference>
<evidence type="ECO:0000259" key="1">
    <source>
        <dbReference type="PROSITE" id="PS50240"/>
    </source>
</evidence>
<keyword evidence="3" id="KW-0378">Hydrolase</keyword>
<gene>
    <name evidence="3" type="primary">LOC105264054</name>
</gene>
<dbReference type="PANTHER" id="PTHR24258:SF116">
    <property type="entry name" value="FI16631P1-RELATED"/>
    <property type="match status" value="1"/>
</dbReference>